<evidence type="ECO:0000256" key="1">
    <source>
        <dbReference type="SAM" id="MobiDB-lite"/>
    </source>
</evidence>
<reference evidence="2" key="1">
    <citation type="submission" date="2023-10" db="EMBL/GenBank/DDBJ databases">
        <authorList>
            <person name="Chen Y."/>
            <person name="Shah S."/>
            <person name="Dougan E. K."/>
            <person name="Thang M."/>
            <person name="Chan C."/>
        </authorList>
    </citation>
    <scope>NUCLEOTIDE SEQUENCE [LARGE SCALE GENOMIC DNA]</scope>
</reference>
<accession>A0ABN9QX38</accession>
<feature type="region of interest" description="Disordered" evidence="1">
    <location>
        <begin position="178"/>
        <end position="271"/>
    </location>
</feature>
<feature type="non-terminal residue" evidence="2">
    <location>
        <position position="1"/>
    </location>
</feature>
<gene>
    <name evidence="2" type="ORF">PCOR1329_LOCUS15304</name>
</gene>
<evidence type="ECO:0000313" key="3">
    <source>
        <dbReference type="Proteomes" id="UP001189429"/>
    </source>
</evidence>
<evidence type="ECO:0008006" key="4">
    <source>
        <dbReference type="Google" id="ProtNLM"/>
    </source>
</evidence>
<proteinExistence type="predicted"/>
<dbReference type="Proteomes" id="UP001189429">
    <property type="component" value="Unassembled WGS sequence"/>
</dbReference>
<dbReference type="EMBL" id="CAUYUJ010004620">
    <property type="protein sequence ID" value="CAK0810301.1"/>
    <property type="molecule type" value="Genomic_DNA"/>
</dbReference>
<evidence type="ECO:0000313" key="2">
    <source>
        <dbReference type="EMBL" id="CAK0810301.1"/>
    </source>
</evidence>
<sequence length="271" mass="29852">YKHLRSQQDTSTILRKLADEHLGSCNPTLNHKEFELFYLKMLQSLKPPLLVAGHIDASSTTNDEQEEYRRRLQTCRLDPGRLRAQAGKHFSIFGKGNDRVGISEVRQSIKQMWSRVMPNSDQVPGELDRQVVELLTSHADGRHSRFDKDSWELFYWKMLSTTFHHLLPLEIPGCADSPDSTKEFAEESMSGAFGDQATDPSPTTKLGCGGTAASQAPHTAPLAGHGGMWRVMPPDPVMAPAARAAGPPVSAAARPQAPLPSSLDNGRFVVE</sequence>
<name>A0ABN9QX38_9DINO</name>
<comment type="caution">
    <text evidence="2">The sequence shown here is derived from an EMBL/GenBank/DDBJ whole genome shotgun (WGS) entry which is preliminary data.</text>
</comment>
<protein>
    <recommendedName>
        <fullName evidence="4">Non-specific serine/threonine protein kinase</fullName>
    </recommendedName>
</protein>
<organism evidence="2 3">
    <name type="scientific">Prorocentrum cordatum</name>
    <dbReference type="NCBI Taxonomy" id="2364126"/>
    <lineage>
        <taxon>Eukaryota</taxon>
        <taxon>Sar</taxon>
        <taxon>Alveolata</taxon>
        <taxon>Dinophyceae</taxon>
        <taxon>Prorocentrales</taxon>
        <taxon>Prorocentraceae</taxon>
        <taxon>Prorocentrum</taxon>
    </lineage>
</organism>
<feature type="compositionally biased region" description="Low complexity" evidence="1">
    <location>
        <begin position="238"/>
        <end position="255"/>
    </location>
</feature>
<feature type="non-terminal residue" evidence="2">
    <location>
        <position position="271"/>
    </location>
</feature>
<keyword evidence="3" id="KW-1185">Reference proteome</keyword>